<proteinExistence type="predicted"/>
<comment type="caution">
    <text evidence="2">The sequence shown here is derived from an EMBL/GenBank/DDBJ whole genome shotgun (WGS) entry which is preliminary data.</text>
</comment>
<gene>
    <name evidence="2" type="ORF">MVEN_01974700</name>
</gene>
<accession>A0A8H6XCU1</accession>
<protein>
    <submittedName>
        <fullName evidence="2">Uncharacterized protein</fullName>
    </submittedName>
</protein>
<keyword evidence="3" id="KW-1185">Reference proteome</keyword>
<evidence type="ECO:0000256" key="1">
    <source>
        <dbReference type="SAM" id="MobiDB-lite"/>
    </source>
</evidence>
<organism evidence="2 3">
    <name type="scientific">Mycena venus</name>
    <dbReference type="NCBI Taxonomy" id="2733690"/>
    <lineage>
        <taxon>Eukaryota</taxon>
        <taxon>Fungi</taxon>
        <taxon>Dikarya</taxon>
        <taxon>Basidiomycota</taxon>
        <taxon>Agaricomycotina</taxon>
        <taxon>Agaricomycetes</taxon>
        <taxon>Agaricomycetidae</taxon>
        <taxon>Agaricales</taxon>
        <taxon>Marasmiineae</taxon>
        <taxon>Mycenaceae</taxon>
        <taxon>Mycena</taxon>
    </lineage>
</organism>
<dbReference type="EMBL" id="JACAZI010000020">
    <property type="protein sequence ID" value="KAF7338985.1"/>
    <property type="molecule type" value="Genomic_DNA"/>
</dbReference>
<feature type="region of interest" description="Disordered" evidence="1">
    <location>
        <begin position="121"/>
        <end position="143"/>
    </location>
</feature>
<sequence>MVSPLNGPPAPSSAAPEASFLAVLHQDDAHAQISLASLWDLLALQPCAFYSSSTRREDESSSPPDLTRVCEAERADERWAIRAMTMLVLHTAHLLTEGDHSSPPNQCLPNAPEYDQMAVSEAPNHSQGRLASPHLKSHQRRSVSRLLPSMHPQNSLRRLLCPGDALQPHGAPGNV</sequence>
<evidence type="ECO:0000313" key="3">
    <source>
        <dbReference type="Proteomes" id="UP000620124"/>
    </source>
</evidence>
<evidence type="ECO:0000313" key="2">
    <source>
        <dbReference type="EMBL" id="KAF7338985.1"/>
    </source>
</evidence>
<name>A0A8H6XCU1_9AGAR</name>
<dbReference type="Proteomes" id="UP000620124">
    <property type="component" value="Unassembled WGS sequence"/>
</dbReference>
<reference evidence="2" key="1">
    <citation type="submission" date="2020-05" db="EMBL/GenBank/DDBJ databases">
        <title>Mycena genomes resolve the evolution of fungal bioluminescence.</title>
        <authorList>
            <person name="Tsai I.J."/>
        </authorList>
    </citation>
    <scope>NUCLEOTIDE SEQUENCE</scope>
    <source>
        <strain evidence="2">CCC161011</strain>
    </source>
</reference>
<dbReference type="AlphaFoldDB" id="A0A8H6XCU1"/>